<proteinExistence type="predicted"/>
<organism evidence="3 4">
    <name type="scientific">Thelohanellus kitauei</name>
    <name type="common">Myxosporean</name>
    <dbReference type="NCBI Taxonomy" id="669202"/>
    <lineage>
        <taxon>Eukaryota</taxon>
        <taxon>Metazoa</taxon>
        <taxon>Cnidaria</taxon>
        <taxon>Myxozoa</taxon>
        <taxon>Myxosporea</taxon>
        <taxon>Bivalvulida</taxon>
        <taxon>Platysporina</taxon>
        <taxon>Myxobolidae</taxon>
        <taxon>Thelohanellus</taxon>
    </lineage>
</organism>
<dbReference type="PROSITE" id="PS51319">
    <property type="entry name" value="TFIIS_N"/>
    <property type="match status" value="1"/>
</dbReference>
<dbReference type="InterPro" id="IPR035441">
    <property type="entry name" value="TFIIS/LEDGF_dom_sf"/>
</dbReference>
<evidence type="ECO:0000256" key="1">
    <source>
        <dbReference type="PROSITE-ProRule" id="PRU00649"/>
    </source>
</evidence>
<reference evidence="3 4" key="1">
    <citation type="journal article" date="2014" name="Genome Biol. Evol.">
        <title>The genome of the myxosporean Thelohanellus kitauei shows adaptations to nutrient acquisition within its fish host.</title>
        <authorList>
            <person name="Yang Y."/>
            <person name="Xiong J."/>
            <person name="Zhou Z."/>
            <person name="Huo F."/>
            <person name="Miao W."/>
            <person name="Ran C."/>
            <person name="Liu Y."/>
            <person name="Zhang J."/>
            <person name="Feng J."/>
            <person name="Wang M."/>
            <person name="Wang M."/>
            <person name="Wang L."/>
            <person name="Yao B."/>
        </authorList>
    </citation>
    <scope>NUCLEOTIDE SEQUENCE [LARGE SCALE GENOMIC DNA]</scope>
    <source>
        <strain evidence="3">Wuqing</strain>
    </source>
</reference>
<dbReference type="Pfam" id="PF08711">
    <property type="entry name" value="Med26"/>
    <property type="match status" value="1"/>
</dbReference>
<keyword evidence="1" id="KW-0539">Nucleus</keyword>
<evidence type="ECO:0000313" key="4">
    <source>
        <dbReference type="Proteomes" id="UP000031668"/>
    </source>
</evidence>
<gene>
    <name evidence="3" type="ORF">RF11_07410</name>
</gene>
<keyword evidence="4" id="KW-1185">Reference proteome</keyword>
<dbReference type="SUPFAM" id="SSF47676">
    <property type="entry name" value="Conserved domain common to transcription factors TFIIS, elongin A, CRSP70"/>
    <property type="match status" value="1"/>
</dbReference>
<dbReference type="Proteomes" id="UP000031668">
    <property type="component" value="Unassembled WGS sequence"/>
</dbReference>
<dbReference type="OrthoDB" id="44867at2759"/>
<dbReference type="Gene3D" id="1.20.930.10">
    <property type="entry name" value="Conserved domain common to transcription factors TFIIS, elongin A, CRSP70"/>
    <property type="match status" value="1"/>
</dbReference>
<dbReference type="InterPro" id="IPR017923">
    <property type="entry name" value="TFIIS_N"/>
</dbReference>
<sequence>MGGCFLNMYNTRMCVGLMNVDDLHDIREKIDSFGSLDCFDEGDVVDKLKKLSNVQISKEVLRETKIGISVNNLLKSKSSSDIVKTECKAILKRWRSEIRRSSTDEVENKESSSNNDVPVSRSVDNVDLSITEITEIDDVDTSLDEVSRPRKRTLSTIYSETEILDPVREGFKNIILKALNTSGETIHVNVVKLALEIEEGSTFTTYIQLNPYVTLILHHERNSIFDIIIKNYYLFNVEIN</sequence>
<dbReference type="AlphaFoldDB" id="A0A0C2JJG0"/>
<dbReference type="EMBL" id="JWZT01002387">
    <property type="protein sequence ID" value="KII69528.1"/>
    <property type="molecule type" value="Genomic_DNA"/>
</dbReference>
<accession>A0A0C2JJG0</accession>
<name>A0A0C2JJG0_THEKT</name>
<comment type="caution">
    <text evidence="3">The sequence shown here is derived from an EMBL/GenBank/DDBJ whole genome shotgun (WGS) entry which is preliminary data.</text>
</comment>
<dbReference type="GO" id="GO:0005634">
    <property type="term" value="C:nucleus"/>
    <property type="evidence" value="ECO:0007669"/>
    <property type="project" value="UniProtKB-SubCell"/>
</dbReference>
<comment type="subcellular location">
    <subcellularLocation>
        <location evidence="1">Nucleus</location>
    </subcellularLocation>
</comment>
<feature type="domain" description="TFIIS N-terminal" evidence="2">
    <location>
        <begin position="21"/>
        <end position="101"/>
    </location>
</feature>
<evidence type="ECO:0000313" key="3">
    <source>
        <dbReference type="EMBL" id="KII69528.1"/>
    </source>
</evidence>
<protein>
    <recommendedName>
        <fullName evidence="2">TFIIS N-terminal domain-containing protein</fullName>
    </recommendedName>
</protein>
<evidence type="ECO:0000259" key="2">
    <source>
        <dbReference type="PROSITE" id="PS51319"/>
    </source>
</evidence>